<reference evidence="3" key="1">
    <citation type="journal article" date="2019" name="Int. J. Syst. Evol. Microbiol.">
        <title>The Global Catalogue of Microorganisms (GCM) 10K type strain sequencing project: providing services to taxonomists for standard genome sequencing and annotation.</title>
        <authorList>
            <consortium name="The Broad Institute Genomics Platform"/>
            <consortium name="The Broad Institute Genome Sequencing Center for Infectious Disease"/>
            <person name="Wu L."/>
            <person name="Ma J."/>
        </authorList>
    </citation>
    <scope>NUCLEOTIDE SEQUENCE [LARGE SCALE GENOMIC DNA]</scope>
    <source>
        <strain evidence="3">NBRC 102520</strain>
    </source>
</reference>
<evidence type="ECO:0000256" key="1">
    <source>
        <dbReference type="SAM" id="Phobius"/>
    </source>
</evidence>
<dbReference type="Proteomes" id="UP001156905">
    <property type="component" value="Unassembled WGS sequence"/>
</dbReference>
<name>A0ABQ6AUZ6_9BRAD</name>
<keyword evidence="1" id="KW-1133">Transmembrane helix</keyword>
<feature type="transmembrane region" description="Helical" evidence="1">
    <location>
        <begin position="12"/>
        <end position="45"/>
    </location>
</feature>
<keyword evidence="3" id="KW-1185">Reference proteome</keyword>
<keyword evidence="1" id="KW-0812">Transmembrane</keyword>
<proteinExistence type="predicted"/>
<dbReference type="RefSeq" id="WP_284264507.1">
    <property type="nucleotide sequence ID" value="NZ_BSOW01000006.1"/>
</dbReference>
<comment type="caution">
    <text evidence="2">The sequence shown here is derived from an EMBL/GenBank/DDBJ whole genome shotgun (WGS) entry which is preliminary data.</text>
</comment>
<evidence type="ECO:0000313" key="3">
    <source>
        <dbReference type="Proteomes" id="UP001156905"/>
    </source>
</evidence>
<organism evidence="2 3">
    <name type="scientific">Bradyrhizobium iriomotense</name>
    <dbReference type="NCBI Taxonomy" id="441950"/>
    <lineage>
        <taxon>Bacteria</taxon>
        <taxon>Pseudomonadati</taxon>
        <taxon>Pseudomonadota</taxon>
        <taxon>Alphaproteobacteria</taxon>
        <taxon>Hyphomicrobiales</taxon>
        <taxon>Nitrobacteraceae</taxon>
        <taxon>Bradyrhizobium</taxon>
    </lineage>
</organism>
<feature type="transmembrane region" description="Helical" evidence="1">
    <location>
        <begin position="74"/>
        <end position="95"/>
    </location>
</feature>
<protein>
    <submittedName>
        <fullName evidence="2">Uncharacterized protein</fullName>
    </submittedName>
</protein>
<dbReference type="EMBL" id="BSOW01000006">
    <property type="protein sequence ID" value="GLR85361.1"/>
    <property type="molecule type" value="Genomic_DNA"/>
</dbReference>
<gene>
    <name evidence="2" type="ORF">GCM10007857_20720</name>
</gene>
<evidence type="ECO:0000313" key="2">
    <source>
        <dbReference type="EMBL" id="GLR85361.1"/>
    </source>
</evidence>
<accession>A0ABQ6AUZ6</accession>
<keyword evidence="1" id="KW-0472">Membrane</keyword>
<sequence length="101" mass="10611">MKVVLHELLPVILPLIIAFVTILGVKAFLGVTFGGMFLALGGFVLPSPSRDKSSADKSSADVKVGPVKVRWQGVASTGLLVAGVLMLILALLAYLNSHEII</sequence>